<name>A0ABX7BW16_9CAUL</name>
<dbReference type="Pfam" id="PF06252">
    <property type="entry name" value="GemA"/>
    <property type="match status" value="1"/>
</dbReference>
<reference evidence="2 3" key="1">
    <citation type="submission" date="2021-01" db="EMBL/GenBank/DDBJ databases">
        <title>Brevundimonas vitis sp. nov., an bacterium isolated from grape (Vitis vinifera).</title>
        <authorList>
            <person name="Jiang L."/>
            <person name="Lee J."/>
        </authorList>
    </citation>
    <scope>NUCLEOTIDE SEQUENCE [LARGE SCALE GENOMIC DNA]</scope>
    <source>
        <strain evidence="2 3">GRTSA-9</strain>
    </source>
</reference>
<sequence>MTRRPAVVKVQIARKELGLAEDDYRAILLRLTGQTSSAECNDAELGRVLDEFKAKGWTPKVVAGGRKARKPQSQKGRPIAPADHPAAKKARALWLSLWNLGEIRDPSETALEAFARRQLKVERLQWADQGQTYKLIEALKAMAERAGWSQDVTGLLPGADAVRVLMVNLIRAQETRLYGRAGFVGHAFPHEYLDTLIRRQGEEIRCLPENAR</sequence>
<dbReference type="InterPro" id="IPR009363">
    <property type="entry name" value="Phage_Mu_Gp16"/>
</dbReference>
<feature type="region of interest" description="Disordered" evidence="1">
    <location>
        <begin position="62"/>
        <end position="83"/>
    </location>
</feature>
<keyword evidence="3" id="KW-1185">Reference proteome</keyword>
<protein>
    <submittedName>
        <fullName evidence="2">Regulatory protein GemA</fullName>
    </submittedName>
</protein>
<evidence type="ECO:0000256" key="1">
    <source>
        <dbReference type="SAM" id="MobiDB-lite"/>
    </source>
</evidence>
<organism evidence="2 3">
    <name type="scientific">Brevundimonas vitisensis</name>
    <dbReference type="NCBI Taxonomy" id="2800818"/>
    <lineage>
        <taxon>Bacteria</taxon>
        <taxon>Pseudomonadati</taxon>
        <taxon>Pseudomonadota</taxon>
        <taxon>Alphaproteobacteria</taxon>
        <taxon>Caulobacterales</taxon>
        <taxon>Caulobacteraceae</taxon>
        <taxon>Brevundimonas</taxon>
    </lineage>
</organism>
<proteinExistence type="predicted"/>
<evidence type="ECO:0000313" key="2">
    <source>
        <dbReference type="EMBL" id="QQQ19695.1"/>
    </source>
</evidence>
<evidence type="ECO:0000313" key="3">
    <source>
        <dbReference type="Proteomes" id="UP000595448"/>
    </source>
</evidence>
<dbReference type="EMBL" id="CP067977">
    <property type="protein sequence ID" value="QQQ19695.1"/>
    <property type="molecule type" value="Genomic_DNA"/>
</dbReference>
<gene>
    <name evidence="2" type="ORF">JIP62_06300</name>
</gene>
<dbReference type="RefSeq" id="WP_201104046.1">
    <property type="nucleotide sequence ID" value="NZ_CP067977.1"/>
</dbReference>
<accession>A0ABX7BW16</accession>
<dbReference type="Proteomes" id="UP000595448">
    <property type="component" value="Chromosome"/>
</dbReference>